<dbReference type="AlphaFoldDB" id="A0AA97HQ50"/>
<evidence type="ECO:0000256" key="2">
    <source>
        <dbReference type="ARBA" id="ARBA00022748"/>
    </source>
</evidence>
<dbReference type="RefSeq" id="WP_316982241.1">
    <property type="nucleotide sequence ID" value="NZ_CP136521.1"/>
</dbReference>
<keyword evidence="4" id="KW-0676">Redox-active center</keyword>
<keyword evidence="2" id="KW-0201">Cytochrome c-type biogenesis</keyword>
<dbReference type="EMBL" id="CP136521">
    <property type="protein sequence ID" value="WOD42510.1"/>
    <property type="molecule type" value="Genomic_DNA"/>
</dbReference>
<comment type="subcellular location">
    <subcellularLocation>
        <location evidence="1">Cell envelope</location>
    </subcellularLocation>
</comment>
<dbReference type="InterPro" id="IPR013766">
    <property type="entry name" value="Thioredoxin_domain"/>
</dbReference>
<proteinExistence type="predicted"/>
<dbReference type="InterPro" id="IPR036249">
    <property type="entry name" value="Thioredoxin-like_sf"/>
</dbReference>
<dbReference type="InterPro" id="IPR012336">
    <property type="entry name" value="Thioredoxin-like_fold"/>
</dbReference>
<organism evidence="6 7">
    <name type="scientific">Hwangdonia lutea</name>
    <dbReference type="NCBI Taxonomy" id="3075823"/>
    <lineage>
        <taxon>Bacteria</taxon>
        <taxon>Pseudomonadati</taxon>
        <taxon>Bacteroidota</taxon>
        <taxon>Flavobacteriia</taxon>
        <taxon>Flavobacteriales</taxon>
        <taxon>Flavobacteriaceae</taxon>
        <taxon>Hwangdonia</taxon>
    </lineage>
</organism>
<keyword evidence="7" id="KW-1185">Reference proteome</keyword>
<dbReference type="GO" id="GO:0030313">
    <property type="term" value="C:cell envelope"/>
    <property type="evidence" value="ECO:0007669"/>
    <property type="project" value="UniProtKB-SubCell"/>
</dbReference>
<name>A0AA97HQ50_9FLAO</name>
<dbReference type="GO" id="GO:0017004">
    <property type="term" value="P:cytochrome complex assembly"/>
    <property type="evidence" value="ECO:0007669"/>
    <property type="project" value="UniProtKB-KW"/>
</dbReference>
<dbReference type="Proteomes" id="UP001302486">
    <property type="component" value="Chromosome"/>
</dbReference>
<reference evidence="7" key="1">
    <citation type="submission" date="2024-06" db="EMBL/GenBank/DDBJ databases">
        <title>Hwangdonia haimaensis gen. nov., sp. nov., a member of the family Flavobacteriaceae isolated from the haima cold seep.</title>
        <authorList>
            <person name="Li J."/>
        </authorList>
    </citation>
    <scope>NUCLEOTIDE SEQUENCE [LARGE SCALE GENOMIC DNA]</scope>
    <source>
        <strain evidence="7">SCSIO 19198</strain>
    </source>
</reference>
<dbReference type="PANTHER" id="PTHR42852:SF6">
    <property type="entry name" value="THIOL:DISULFIDE INTERCHANGE PROTEIN DSBE"/>
    <property type="match status" value="1"/>
</dbReference>
<feature type="domain" description="Thioredoxin" evidence="5">
    <location>
        <begin position="358"/>
        <end position="504"/>
    </location>
</feature>
<dbReference type="Gene3D" id="3.40.30.10">
    <property type="entry name" value="Glutaredoxin"/>
    <property type="match status" value="1"/>
</dbReference>
<dbReference type="PROSITE" id="PS51352">
    <property type="entry name" value="THIOREDOXIN_2"/>
    <property type="match status" value="1"/>
</dbReference>
<evidence type="ECO:0000313" key="6">
    <source>
        <dbReference type="EMBL" id="WOD42510.1"/>
    </source>
</evidence>
<dbReference type="Pfam" id="PF13905">
    <property type="entry name" value="Thioredoxin_8"/>
    <property type="match status" value="1"/>
</dbReference>
<evidence type="ECO:0000259" key="5">
    <source>
        <dbReference type="PROSITE" id="PS51352"/>
    </source>
</evidence>
<dbReference type="KEGG" id="hws:RNZ46_10950"/>
<dbReference type="CDD" id="cd02966">
    <property type="entry name" value="TlpA_like_family"/>
    <property type="match status" value="1"/>
</dbReference>
<evidence type="ECO:0000256" key="4">
    <source>
        <dbReference type="ARBA" id="ARBA00023284"/>
    </source>
</evidence>
<dbReference type="InterPro" id="IPR050553">
    <property type="entry name" value="Thioredoxin_ResA/DsbE_sf"/>
</dbReference>
<evidence type="ECO:0000256" key="3">
    <source>
        <dbReference type="ARBA" id="ARBA00023157"/>
    </source>
</evidence>
<evidence type="ECO:0000256" key="1">
    <source>
        <dbReference type="ARBA" id="ARBA00004196"/>
    </source>
</evidence>
<sequence>MRKIFYFLLTLTFLTSCNEKKTNDYAKSVKSTQVTSSPTKIILSIKGYNPSEHKKYIDIQIITSLKPIKEQLKISDDGTVNYVFLNQNKKEIIFDYDSRTFSLIVSPNEEVLVDLNIKELLNWSKFKNPKISGTNKTTNNLILANASFIDSLIKQSTNAFVKDSTLNNIRYKNKRLSEMTNQLKVFNKYVSDKKIKDKIFIDWGKSQIKYKTGYDLSLYLSMNKSNRDLDDENEYFSFINDVGFNSSNEIIFKVYLDYLESLTGSYNLIGNWCNKYKLKRENLKKLWPTPYFLKLEILKKLPQGKDREIMMAYLFKNEIRLSKYTGKEIPKTYFDSLNLYTKPDYISQLLKKQEVESKPIEDLIKEYDLNEKEKNELLDLYKDTKGKVIYHDFWATWCAPCMKELPNYNKLIATTKGKNVDFVFYGVHMKKEEWKKTINNLDLNGKHYLLTKNQLAFFEKYFGVSSFPHHQIIKSDGTIGEKVTFGTYPNNFDVINELIKKHQI</sequence>
<keyword evidence="3" id="KW-1015">Disulfide bond</keyword>
<protein>
    <submittedName>
        <fullName evidence="6">TlpA disulfide reductase family protein</fullName>
    </submittedName>
</protein>
<dbReference type="SUPFAM" id="SSF52833">
    <property type="entry name" value="Thioredoxin-like"/>
    <property type="match status" value="1"/>
</dbReference>
<gene>
    <name evidence="6" type="ORF">RNZ46_10950</name>
</gene>
<dbReference type="PROSITE" id="PS51257">
    <property type="entry name" value="PROKAR_LIPOPROTEIN"/>
    <property type="match status" value="1"/>
</dbReference>
<evidence type="ECO:0000313" key="7">
    <source>
        <dbReference type="Proteomes" id="UP001302486"/>
    </source>
</evidence>
<dbReference type="PANTHER" id="PTHR42852">
    <property type="entry name" value="THIOL:DISULFIDE INTERCHANGE PROTEIN DSBE"/>
    <property type="match status" value="1"/>
</dbReference>
<accession>A0AA97HQ50</accession>